<proteinExistence type="predicted"/>
<dbReference type="AlphaFoldDB" id="A0A1I8FRV8"/>
<sequence>LLILNTAASDIGISWTLSSGSNIPLRIASPLGLRLRFRTRLESETLQFCIDSSCRPFVPKVVSDGHWHEVLVSTAKSQLSSLQLTNIFAASADSTMDDSSTSVKVTYSSSASEGGRGLQGDPAPACSCKQGHRVLRRRLGRQDLRLPAAASSASGGSCAAPSDTHPCTRLGIRCPNAGGACVKVAGKWKICHLMEKPVPLQLVLTVALGARHGQKRRRPIDSRRQNPVPPLGDKSLTLGCGSCDSIKFDKANQLCARNATPLTATSSNPMRLFRRASSSFWARWESATRGPSKAKIRWRRYNETEDSEMRILQAEGPGAVSGRFCPQPECLEPEPELIYGAVEQNSNKRIRRVLHAAARQKPKSGKKLCGCTGGMKRPAAAAASGLRTRLTASNHQSPSSSPGRLTPWRRCWAPPGWRSSATVFKAAPAGLAAADAAGRRRRVGRPRQLPPPPPSAALSPAKCQVWRGAQQSVVVSGGGGCWHSCGSDLEARKAELLEARLAGCCLLLTAAAALPPLLPLASRCCWCCCLRAGRGCGGGWRSLCVLPGLRRRLGRGSAAYRRRSRRGRLPTPPLSSREEGAAAGGVLGAGARRLAGTGGGETAAGRAWRCCCCCWLAACAPGHRQQLTQRSHFSKVVVAAAAACCRASAAAAPPVENVVCLTSDMTLCLSVWEIVLLAARPAVAARSHHCLGSARVVSG</sequence>
<dbReference type="Proteomes" id="UP000095280">
    <property type="component" value="Unplaced"/>
</dbReference>
<name>A0A1I8FRV8_9PLAT</name>
<feature type="region of interest" description="Disordered" evidence="1">
    <location>
        <begin position="560"/>
        <end position="581"/>
    </location>
</feature>
<feature type="region of interest" description="Disordered" evidence="1">
    <location>
        <begin position="435"/>
        <end position="458"/>
    </location>
</feature>
<organism evidence="2 3">
    <name type="scientific">Macrostomum lignano</name>
    <dbReference type="NCBI Taxonomy" id="282301"/>
    <lineage>
        <taxon>Eukaryota</taxon>
        <taxon>Metazoa</taxon>
        <taxon>Spiralia</taxon>
        <taxon>Lophotrochozoa</taxon>
        <taxon>Platyhelminthes</taxon>
        <taxon>Rhabditophora</taxon>
        <taxon>Macrostomorpha</taxon>
        <taxon>Macrostomida</taxon>
        <taxon>Macrostomidae</taxon>
        <taxon>Macrostomum</taxon>
    </lineage>
</organism>
<evidence type="ECO:0000313" key="2">
    <source>
        <dbReference type="Proteomes" id="UP000095280"/>
    </source>
</evidence>
<reference evidence="3" key="1">
    <citation type="submission" date="2016-11" db="UniProtKB">
        <authorList>
            <consortium name="WormBaseParasite"/>
        </authorList>
    </citation>
    <scope>IDENTIFICATION</scope>
</reference>
<feature type="compositionally biased region" description="Polar residues" evidence="1">
    <location>
        <begin position="390"/>
        <end position="403"/>
    </location>
</feature>
<accession>A0A1I8FRV8</accession>
<evidence type="ECO:0000256" key="1">
    <source>
        <dbReference type="SAM" id="MobiDB-lite"/>
    </source>
</evidence>
<feature type="region of interest" description="Disordered" evidence="1">
    <location>
        <begin position="213"/>
        <end position="232"/>
    </location>
</feature>
<evidence type="ECO:0000313" key="3">
    <source>
        <dbReference type="WBParaSite" id="maker-unitig_45120-snap-gene-0.2-mRNA-1"/>
    </source>
</evidence>
<dbReference type="WBParaSite" id="maker-unitig_45120-snap-gene-0.2-mRNA-1">
    <property type="protein sequence ID" value="maker-unitig_45120-snap-gene-0.2-mRNA-1"/>
    <property type="gene ID" value="maker-unitig_45120-snap-gene-0.2"/>
</dbReference>
<keyword evidence="2" id="KW-1185">Reference proteome</keyword>
<protein>
    <submittedName>
        <fullName evidence="3">LAM_G_DOMAIN domain-containing protein</fullName>
    </submittedName>
</protein>
<feature type="region of interest" description="Disordered" evidence="1">
    <location>
        <begin position="380"/>
        <end position="407"/>
    </location>
</feature>